<keyword evidence="1" id="KW-0235">DNA replication</keyword>
<evidence type="ECO:0000256" key="1">
    <source>
        <dbReference type="ARBA" id="ARBA00022705"/>
    </source>
</evidence>
<proteinExistence type="predicted"/>
<feature type="domain" description="J" evidence="3">
    <location>
        <begin position="5"/>
        <end position="61"/>
    </location>
</feature>
<organism evidence="4 5">
    <name type="scientific">Faecalicatena fissicatena</name>
    <dbReference type="NCBI Taxonomy" id="290055"/>
    <lineage>
        <taxon>Bacteria</taxon>
        <taxon>Bacillati</taxon>
        <taxon>Bacillota</taxon>
        <taxon>Clostridia</taxon>
        <taxon>Lachnospirales</taxon>
        <taxon>Lachnospiraceae</taxon>
        <taxon>Faecalicatena</taxon>
    </lineage>
</organism>
<feature type="compositionally biased region" description="Basic residues" evidence="2">
    <location>
        <begin position="80"/>
        <end position="91"/>
    </location>
</feature>
<comment type="caution">
    <text evidence="4">The sequence shown here is derived from an EMBL/GenBank/DDBJ whole genome shotgun (WGS) entry which is preliminary data.</text>
</comment>
<dbReference type="SMART" id="SM00271">
    <property type="entry name" value="DnaJ"/>
    <property type="match status" value="1"/>
</dbReference>
<name>A0ABS2EC55_9FIRM</name>
<dbReference type="PROSITE" id="PS50076">
    <property type="entry name" value="DNAJ_2"/>
    <property type="match status" value="1"/>
</dbReference>
<evidence type="ECO:0000313" key="5">
    <source>
        <dbReference type="Proteomes" id="UP000716906"/>
    </source>
</evidence>
<dbReference type="InterPro" id="IPR036869">
    <property type="entry name" value="J_dom_sf"/>
</dbReference>
<dbReference type="EMBL" id="JACLYY010000018">
    <property type="protein sequence ID" value="MBM6739216.1"/>
    <property type="molecule type" value="Genomic_DNA"/>
</dbReference>
<dbReference type="InterPro" id="IPR001623">
    <property type="entry name" value="DnaJ_domain"/>
</dbReference>
<evidence type="ECO:0000313" key="4">
    <source>
        <dbReference type="EMBL" id="MBM6739216.1"/>
    </source>
</evidence>
<sequence length="348" mass="38815">MTREEACRILGVSPGAAPDQIKKKYRQLMHRLHPDAGPSEEDLHLAWQVNAAYALLKGIGPGDRPSQAGPEAASGVFRRRDAHHSPHRSSARRSAWDAPVNRHAYRERDILCRAEDSGGEVIGTFTAARGRYFWTTEEDFPLFLRSIYLCGKELLDEVDASLGRASSPSCRSRFHADLTYLLAQQYIDATSLLKELAAKTTSDREGQDIYYFPAMLETKGQERSGLPGSLPAEAPLFPAGVRDHRLFLKDSAGQEAGYLSFSDDRLYYVLVPLFEQRRVLVRLRAAGEGESASLAAGKGAAARKKRGAGYRRLHLWLKFKKEEDSSRLPESLSLQISQLLEHYRASLS</sequence>
<evidence type="ECO:0000259" key="3">
    <source>
        <dbReference type="PROSITE" id="PS50076"/>
    </source>
</evidence>
<dbReference type="Pfam" id="PF00226">
    <property type="entry name" value="DnaJ"/>
    <property type="match status" value="1"/>
</dbReference>
<dbReference type="PRINTS" id="PR00625">
    <property type="entry name" value="JDOMAIN"/>
</dbReference>
<reference evidence="4 5" key="1">
    <citation type="journal article" date="2021" name="Sci. Rep.">
        <title>The distribution of antibiotic resistance genes in chicken gut microbiota commensals.</title>
        <authorList>
            <person name="Juricova H."/>
            <person name="Matiasovicova J."/>
            <person name="Kubasova T."/>
            <person name="Cejkova D."/>
            <person name="Rychlik I."/>
        </authorList>
    </citation>
    <scope>NUCLEOTIDE SEQUENCE [LARGE SCALE GENOMIC DNA]</scope>
    <source>
        <strain evidence="4 5">An773</strain>
    </source>
</reference>
<keyword evidence="5" id="KW-1185">Reference proteome</keyword>
<evidence type="ECO:0000256" key="2">
    <source>
        <dbReference type="SAM" id="MobiDB-lite"/>
    </source>
</evidence>
<dbReference type="RefSeq" id="WP_191493398.1">
    <property type="nucleotide sequence ID" value="NZ_JACLYY010000018.1"/>
</dbReference>
<gene>
    <name evidence="4" type="ORF">H7U36_14090</name>
</gene>
<dbReference type="Gene3D" id="1.10.287.110">
    <property type="entry name" value="DnaJ domain"/>
    <property type="match status" value="1"/>
</dbReference>
<feature type="region of interest" description="Disordered" evidence="2">
    <location>
        <begin position="61"/>
        <end position="95"/>
    </location>
</feature>
<protein>
    <submittedName>
        <fullName evidence="4">DnaJ domain-containing protein</fullName>
    </submittedName>
</protein>
<dbReference type="SUPFAM" id="SSF46565">
    <property type="entry name" value="Chaperone J-domain"/>
    <property type="match status" value="1"/>
</dbReference>
<dbReference type="CDD" id="cd06257">
    <property type="entry name" value="DnaJ"/>
    <property type="match status" value="1"/>
</dbReference>
<accession>A0ABS2EC55</accession>
<dbReference type="Proteomes" id="UP000716906">
    <property type="component" value="Unassembled WGS sequence"/>
</dbReference>